<dbReference type="EMBL" id="BLXT01005208">
    <property type="protein sequence ID" value="GFO20872.1"/>
    <property type="molecule type" value="Genomic_DNA"/>
</dbReference>
<proteinExistence type="predicted"/>
<organism evidence="1 2">
    <name type="scientific">Plakobranchus ocellatus</name>
    <dbReference type="NCBI Taxonomy" id="259542"/>
    <lineage>
        <taxon>Eukaryota</taxon>
        <taxon>Metazoa</taxon>
        <taxon>Spiralia</taxon>
        <taxon>Lophotrochozoa</taxon>
        <taxon>Mollusca</taxon>
        <taxon>Gastropoda</taxon>
        <taxon>Heterobranchia</taxon>
        <taxon>Euthyneura</taxon>
        <taxon>Panpulmonata</taxon>
        <taxon>Sacoglossa</taxon>
        <taxon>Placobranchoidea</taxon>
        <taxon>Plakobranchidae</taxon>
        <taxon>Plakobranchus</taxon>
    </lineage>
</organism>
<reference evidence="1 2" key="1">
    <citation type="journal article" date="2021" name="Elife">
        <title>Chloroplast acquisition without the gene transfer in kleptoplastic sea slugs, Plakobranchus ocellatus.</title>
        <authorList>
            <person name="Maeda T."/>
            <person name="Takahashi S."/>
            <person name="Yoshida T."/>
            <person name="Shimamura S."/>
            <person name="Takaki Y."/>
            <person name="Nagai Y."/>
            <person name="Toyoda A."/>
            <person name="Suzuki Y."/>
            <person name="Arimoto A."/>
            <person name="Ishii H."/>
            <person name="Satoh N."/>
            <person name="Nishiyama T."/>
            <person name="Hasebe M."/>
            <person name="Maruyama T."/>
            <person name="Minagawa J."/>
            <person name="Obokata J."/>
            <person name="Shigenobu S."/>
        </authorList>
    </citation>
    <scope>NUCLEOTIDE SEQUENCE [LARGE SCALE GENOMIC DNA]</scope>
</reference>
<accession>A0AAV4BNE4</accession>
<keyword evidence="2" id="KW-1185">Reference proteome</keyword>
<sequence length="96" mass="10351">MPEFLTSATFLGVLPVTARNTAGHTGSAGHRVRNSETCWANFVASLIREQASSGYVITSATLLAGRFTRRQARRTPAWLSPGQVMTTSRQAITVTV</sequence>
<evidence type="ECO:0000313" key="1">
    <source>
        <dbReference type="EMBL" id="GFO20872.1"/>
    </source>
</evidence>
<name>A0AAV4BNE4_9GAST</name>
<dbReference type="Proteomes" id="UP000735302">
    <property type="component" value="Unassembled WGS sequence"/>
</dbReference>
<comment type="caution">
    <text evidence="1">The sequence shown here is derived from an EMBL/GenBank/DDBJ whole genome shotgun (WGS) entry which is preliminary data.</text>
</comment>
<dbReference type="AlphaFoldDB" id="A0AAV4BNE4"/>
<gene>
    <name evidence="1" type="ORF">PoB_004737700</name>
</gene>
<evidence type="ECO:0000313" key="2">
    <source>
        <dbReference type="Proteomes" id="UP000735302"/>
    </source>
</evidence>
<protein>
    <submittedName>
        <fullName evidence="1">Uncharacterized protein</fullName>
    </submittedName>
</protein>